<sequence>MPLIIPNTNCHRLIEVVEPSSLDGDPKAATRCRVETLRTRQSKHNQFIMRSQGRKRYTRLETRTSKDAAHRFAKTLHSTILGGSSIEETYKSTKQELPRPALDKQPAECVSWRPGLELQRSTEYPHGIAIVWYLAPSSRLVYAQGWSDFAEQQSKSTRRRPPSSGSSNRVDRRVLPGFDGVSRGIGHETYGSWDLQCSSSTR</sequence>
<comment type="caution">
    <text evidence="2">The sequence shown here is derived from an EMBL/GenBank/DDBJ whole genome shotgun (WGS) entry which is preliminary data.</text>
</comment>
<gene>
    <name evidence="2" type="ORF">QBC36DRAFT_353661</name>
</gene>
<dbReference type="Proteomes" id="UP001302321">
    <property type="component" value="Unassembled WGS sequence"/>
</dbReference>
<protein>
    <submittedName>
        <fullName evidence="2">Uncharacterized protein</fullName>
    </submittedName>
</protein>
<keyword evidence="3" id="KW-1185">Reference proteome</keyword>
<name>A0AAN7A6F8_9PEZI</name>
<accession>A0AAN7A6F8</accession>
<reference evidence="2" key="1">
    <citation type="journal article" date="2023" name="Mol. Phylogenet. Evol.">
        <title>Genome-scale phylogeny and comparative genomics of the fungal order Sordariales.</title>
        <authorList>
            <person name="Hensen N."/>
            <person name="Bonometti L."/>
            <person name="Westerberg I."/>
            <person name="Brannstrom I.O."/>
            <person name="Guillou S."/>
            <person name="Cros-Aarteil S."/>
            <person name="Calhoun S."/>
            <person name="Haridas S."/>
            <person name="Kuo A."/>
            <person name="Mondo S."/>
            <person name="Pangilinan J."/>
            <person name="Riley R."/>
            <person name="LaButti K."/>
            <person name="Andreopoulos B."/>
            <person name="Lipzen A."/>
            <person name="Chen C."/>
            <person name="Yan M."/>
            <person name="Daum C."/>
            <person name="Ng V."/>
            <person name="Clum A."/>
            <person name="Steindorff A."/>
            <person name="Ohm R.A."/>
            <person name="Martin F."/>
            <person name="Silar P."/>
            <person name="Natvig D.O."/>
            <person name="Lalanne C."/>
            <person name="Gautier V."/>
            <person name="Ament-Velasquez S.L."/>
            <person name="Kruys A."/>
            <person name="Hutchinson M.I."/>
            <person name="Powell A.J."/>
            <person name="Barry K."/>
            <person name="Miller A.N."/>
            <person name="Grigoriev I.V."/>
            <person name="Debuchy R."/>
            <person name="Gladieux P."/>
            <person name="Hiltunen Thoren M."/>
            <person name="Johannesson H."/>
        </authorList>
    </citation>
    <scope>NUCLEOTIDE SEQUENCE</scope>
    <source>
        <strain evidence="2">CBS 892.96</strain>
    </source>
</reference>
<evidence type="ECO:0000313" key="3">
    <source>
        <dbReference type="Proteomes" id="UP001302321"/>
    </source>
</evidence>
<feature type="region of interest" description="Disordered" evidence="1">
    <location>
        <begin position="151"/>
        <end position="177"/>
    </location>
</feature>
<organism evidence="2 3">
    <name type="scientific">Triangularia setosa</name>
    <dbReference type="NCBI Taxonomy" id="2587417"/>
    <lineage>
        <taxon>Eukaryota</taxon>
        <taxon>Fungi</taxon>
        <taxon>Dikarya</taxon>
        <taxon>Ascomycota</taxon>
        <taxon>Pezizomycotina</taxon>
        <taxon>Sordariomycetes</taxon>
        <taxon>Sordariomycetidae</taxon>
        <taxon>Sordariales</taxon>
        <taxon>Podosporaceae</taxon>
        <taxon>Triangularia</taxon>
    </lineage>
</organism>
<evidence type="ECO:0000256" key="1">
    <source>
        <dbReference type="SAM" id="MobiDB-lite"/>
    </source>
</evidence>
<proteinExistence type="predicted"/>
<dbReference type="AlphaFoldDB" id="A0AAN7A6F8"/>
<evidence type="ECO:0000313" key="2">
    <source>
        <dbReference type="EMBL" id="KAK4175853.1"/>
    </source>
</evidence>
<dbReference type="EMBL" id="MU866218">
    <property type="protein sequence ID" value="KAK4175853.1"/>
    <property type="molecule type" value="Genomic_DNA"/>
</dbReference>
<reference evidence="2" key="2">
    <citation type="submission" date="2023-05" db="EMBL/GenBank/DDBJ databases">
        <authorList>
            <consortium name="Lawrence Berkeley National Laboratory"/>
            <person name="Steindorff A."/>
            <person name="Hensen N."/>
            <person name="Bonometti L."/>
            <person name="Westerberg I."/>
            <person name="Brannstrom I.O."/>
            <person name="Guillou S."/>
            <person name="Cros-Aarteil S."/>
            <person name="Calhoun S."/>
            <person name="Haridas S."/>
            <person name="Kuo A."/>
            <person name="Mondo S."/>
            <person name="Pangilinan J."/>
            <person name="Riley R."/>
            <person name="Labutti K."/>
            <person name="Andreopoulos B."/>
            <person name="Lipzen A."/>
            <person name="Chen C."/>
            <person name="Yanf M."/>
            <person name="Daum C."/>
            <person name="Ng V."/>
            <person name="Clum A."/>
            <person name="Ohm R."/>
            <person name="Martin F."/>
            <person name="Silar P."/>
            <person name="Natvig D."/>
            <person name="Lalanne C."/>
            <person name="Gautier V."/>
            <person name="Ament-Velasquez S.L."/>
            <person name="Kruys A."/>
            <person name="Hutchinson M.I."/>
            <person name="Powell A.J."/>
            <person name="Barry K."/>
            <person name="Miller A.N."/>
            <person name="Grigoriev I.V."/>
            <person name="Debuchy R."/>
            <person name="Gladieux P."/>
            <person name="Thoren M.H."/>
            <person name="Johannesson H."/>
        </authorList>
    </citation>
    <scope>NUCLEOTIDE SEQUENCE</scope>
    <source>
        <strain evidence="2">CBS 892.96</strain>
    </source>
</reference>